<name>A0A6S7JRW3_PARCT</name>
<organism evidence="2 3">
    <name type="scientific">Paramuricea clavata</name>
    <name type="common">Red gorgonian</name>
    <name type="synonym">Violescent sea-whip</name>
    <dbReference type="NCBI Taxonomy" id="317549"/>
    <lineage>
        <taxon>Eukaryota</taxon>
        <taxon>Metazoa</taxon>
        <taxon>Cnidaria</taxon>
        <taxon>Anthozoa</taxon>
        <taxon>Octocorallia</taxon>
        <taxon>Malacalcyonacea</taxon>
        <taxon>Plexauridae</taxon>
        <taxon>Paramuricea</taxon>
    </lineage>
</organism>
<feature type="compositionally biased region" description="Low complexity" evidence="1">
    <location>
        <begin position="137"/>
        <end position="148"/>
    </location>
</feature>
<sequence length="212" mass="23476">MADDAPSEDVIIRPLSSINCEWLRRPQTGISEFAETIEKNLDFLSQNHPAHYCAAKGLAFEEQCLEKSKLDGLLKSFYANVSGQTSEARIRSYSRPLSKEKQRDIPNSLSHYCGFPSHAMSDIRSVPNPESEPAAKVPRSVTESSSSSIEIPSQEYRSALDTVLQSPLPFSSLPGSPVLNSYSQKNITKNETVSIQPGAFKDCNVTINFNYK</sequence>
<evidence type="ECO:0000256" key="1">
    <source>
        <dbReference type="SAM" id="MobiDB-lite"/>
    </source>
</evidence>
<proteinExistence type="predicted"/>
<keyword evidence="3" id="KW-1185">Reference proteome</keyword>
<evidence type="ECO:0000313" key="2">
    <source>
        <dbReference type="EMBL" id="CAB4013228.1"/>
    </source>
</evidence>
<feature type="region of interest" description="Disordered" evidence="1">
    <location>
        <begin position="123"/>
        <end position="148"/>
    </location>
</feature>
<accession>A0A6S7JRW3</accession>
<dbReference type="AlphaFoldDB" id="A0A6S7JRW3"/>
<dbReference type="EMBL" id="CACRXK020007808">
    <property type="protein sequence ID" value="CAB4013228.1"/>
    <property type="molecule type" value="Genomic_DNA"/>
</dbReference>
<protein>
    <submittedName>
        <fullName evidence="2">Uncharacterized protein</fullName>
    </submittedName>
</protein>
<comment type="caution">
    <text evidence="2">The sequence shown here is derived from an EMBL/GenBank/DDBJ whole genome shotgun (WGS) entry which is preliminary data.</text>
</comment>
<reference evidence="2" key="1">
    <citation type="submission" date="2020-04" db="EMBL/GenBank/DDBJ databases">
        <authorList>
            <person name="Alioto T."/>
            <person name="Alioto T."/>
            <person name="Gomez Garrido J."/>
        </authorList>
    </citation>
    <scope>NUCLEOTIDE SEQUENCE</scope>
    <source>
        <strain evidence="2">A484AB</strain>
    </source>
</reference>
<dbReference type="Proteomes" id="UP001152795">
    <property type="component" value="Unassembled WGS sequence"/>
</dbReference>
<evidence type="ECO:0000313" key="3">
    <source>
        <dbReference type="Proteomes" id="UP001152795"/>
    </source>
</evidence>
<gene>
    <name evidence="2" type="ORF">PACLA_8A042703</name>
</gene>